<comment type="caution">
    <text evidence="1">The sequence shown here is derived from an EMBL/GenBank/DDBJ whole genome shotgun (WGS) entry which is preliminary data.</text>
</comment>
<dbReference type="EMBL" id="CM047737">
    <property type="protein sequence ID" value="KAJ0049292.1"/>
    <property type="molecule type" value="Genomic_DNA"/>
</dbReference>
<evidence type="ECO:0000313" key="1">
    <source>
        <dbReference type="EMBL" id="KAJ0049292.1"/>
    </source>
</evidence>
<protein>
    <submittedName>
        <fullName evidence="1">Uncharacterized protein</fullName>
    </submittedName>
</protein>
<proteinExistence type="predicted"/>
<dbReference type="Proteomes" id="UP001163603">
    <property type="component" value="Chromosome 2"/>
</dbReference>
<sequence>MGLTSVLWEIFNKSTIGDVLRELIMFIAPLWIVVIVGILVGWAWKPKWINLGCRDLVDASLSKVSKSSSIGLASIPSLNFLKFQFPTCISGVSDDGLQTNNFNNQSTISSDSDSGRRTGREVCEEGNNNKEVEEMKIEPIEETSKLKFDFEKPNHDDGIDNACKPPKPGVPKVEKTAPFSSKSFSSPFSSTNSSRGSPSPPRKSVKEQKMLKKAMKEEEKVSREAEKIVKWAKQASMRMSAHDIED</sequence>
<keyword evidence="2" id="KW-1185">Reference proteome</keyword>
<organism evidence="1 2">
    <name type="scientific">Pistacia integerrima</name>
    <dbReference type="NCBI Taxonomy" id="434235"/>
    <lineage>
        <taxon>Eukaryota</taxon>
        <taxon>Viridiplantae</taxon>
        <taxon>Streptophyta</taxon>
        <taxon>Embryophyta</taxon>
        <taxon>Tracheophyta</taxon>
        <taxon>Spermatophyta</taxon>
        <taxon>Magnoliopsida</taxon>
        <taxon>eudicotyledons</taxon>
        <taxon>Gunneridae</taxon>
        <taxon>Pentapetalae</taxon>
        <taxon>rosids</taxon>
        <taxon>malvids</taxon>
        <taxon>Sapindales</taxon>
        <taxon>Anacardiaceae</taxon>
        <taxon>Pistacia</taxon>
    </lineage>
</organism>
<evidence type="ECO:0000313" key="2">
    <source>
        <dbReference type="Proteomes" id="UP001163603"/>
    </source>
</evidence>
<gene>
    <name evidence="1" type="ORF">Pint_16071</name>
</gene>
<name>A0ACC0ZFA5_9ROSI</name>
<reference evidence="2" key="1">
    <citation type="journal article" date="2023" name="G3 (Bethesda)">
        <title>Genome assembly and association tests identify interacting loci associated with vigor, precocity, and sex in interspecific pistachio rootstocks.</title>
        <authorList>
            <person name="Palmer W."/>
            <person name="Jacygrad E."/>
            <person name="Sagayaradj S."/>
            <person name="Cavanaugh K."/>
            <person name="Han R."/>
            <person name="Bertier L."/>
            <person name="Beede B."/>
            <person name="Kafkas S."/>
            <person name="Golino D."/>
            <person name="Preece J."/>
            <person name="Michelmore R."/>
        </authorList>
    </citation>
    <scope>NUCLEOTIDE SEQUENCE [LARGE SCALE GENOMIC DNA]</scope>
</reference>
<accession>A0ACC0ZFA5</accession>